<dbReference type="Proteomes" id="UP000735302">
    <property type="component" value="Unassembled WGS sequence"/>
</dbReference>
<evidence type="ECO:0000313" key="3">
    <source>
        <dbReference type="Proteomes" id="UP000735302"/>
    </source>
</evidence>
<name>A0AAV3Z6B2_9GAST</name>
<feature type="compositionally biased region" description="Acidic residues" evidence="1">
    <location>
        <begin position="1"/>
        <end position="15"/>
    </location>
</feature>
<dbReference type="EMBL" id="BLXT01002480">
    <property type="protein sequence ID" value="GFN94865.1"/>
    <property type="molecule type" value="Genomic_DNA"/>
</dbReference>
<keyword evidence="3" id="KW-1185">Reference proteome</keyword>
<gene>
    <name evidence="2" type="ORF">PoB_002137100</name>
</gene>
<protein>
    <submittedName>
        <fullName evidence="2">ATP-dependent 6-phosphofructokinase</fullName>
    </submittedName>
</protein>
<comment type="caution">
    <text evidence="2">The sequence shown here is derived from an EMBL/GenBank/DDBJ whole genome shotgun (WGS) entry which is preliminary data.</text>
</comment>
<accession>A0AAV3Z6B2</accession>
<proteinExistence type="predicted"/>
<feature type="region of interest" description="Disordered" evidence="1">
    <location>
        <begin position="1"/>
        <end position="51"/>
    </location>
</feature>
<dbReference type="AlphaFoldDB" id="A0AAV3Z6B2"/>
<evidence type="ECO:0000313" key="2">
    <source>
        <dbReference type="EMBL" id="GFN94865.1"/>
    </source>
</evidence>
<evidence type="ECO:0000256" key="1">
    <source>
        <dbReference type="SAM" id="MobiDB-lite"/>
    </source>
</evidence>
<reference evidence="2 3" key="1">
    <citation type="journal article" date="2021" name="Elife">
        <title>Chloroplast acquisition without the gene transfer in kleptoplastic sea slugs, Plakobranchus ocellatus.</title>
        <authorList>
            <person name="Maeda T."/>
            <person name="Takahashi S."/>
            <person name="Yoshida T."/>
            <person name="Shimamura S."/>
            <person name="Takaki Y."/>
            <person name="Nagai Y."/>
            <person name="Toyoda A."/>
            <person name="Suzuki Y."/>
            <person name="Arimoto A."/>
            <person name="Ishii H."/>
            <person name="Satoh N."/>
            <person name="Nishiyama T."/>
            <person name="Hasebe M."/>
            <person name="Maruyama T."/>
            <person name="Minagawa J."/>
            <person name="Obokata J."/>
            <person name="Shigenobu S."/>
        </authorList>
    </citation>
    <scope>NUCLEOTIDE SEQUENCE [LARGE SCALE GENOMIC DNA]</scope>
</reference>
<organism evidence="2 3">
    <name type="scientific">Plakobranchus ocellatus</name>
    <dbReference type="NCBI Taxonomy" id="259542"/>
    <lineage>
        <taxon>Eukaryota</taxon>
        <taxon>Metazoa</taxon>
        <taxon>Spiralia</taxon>
        <taxon>Lophotrochozoa</taxon>
        <taxon>Mollusca</taxon>
        <taxon>Gastropoda</taxon>
        <taxon>Heterobranchia</taxon>
        <taxon>Euthyneura</taxon>
        <taxon>Panpulmonata</taxon>
        <taxon>Sacoglossa</taxon>
        <taxon>Placobranchoidea</taxon>
        <taxon>Plakobranchidae</taxon>
        <taxon>Plakobranchus</taxon>
    </lineage>
</organism>
<sequence>MIADDDDHDDHDDDTGSIIRYDDDHDDHDDGTGSIIRYDDDHDDHDGDTGSIISVNHLSKTILSRSGSSMNFEPVSKLVAETDFENSLPLFMWWMKLRPLLRVLSGAPDQEDLEFTIIVPDSTEAMIGGALDEITPTKSWYRRPTLLD</sequence>
<feature type="compositionally biased region" description="Basic and acidic residues" evidence="1">
    <location>
        <begin position="20"/>
        <end position="48"/>
    </location>
</feature>